<feature type="region of interest" description="Disordered" evidence="1">
    <location>
        <begin position="1"/>
        <end position="45"/>
    </location>
</feature>
<evidence type="ECO:0000256" key="1">
    <source>
        <dbReference type="SAM" id="MobiDB-lite"/>
    </source>
</evidence>
<organism evidence="2 3">
    <name type="scientific">Heterorhabditis bacteriophora</name>
    <name type="common">Entomopathogenic nematode worm</name>
    <dbReference type="NCBI Taxonomy" id="37862"/>
    <lineage>
        <taxon>Eukaryota</taxon>
        <taxon>Metazoa</taxon>
        <taxon>Ecdysozoa</taxon>
        <taxon>Nematoda</taxon>
        <taxon>Chromadorea</taxon>
        <taxon>Rhabditida</taxon>
        <taxon>Rhabditina</taxon>
        <taxon>Rhabditomorpha</taxon>
        <taxon>Strongyloidea</taxon>
        <taxon>Heterorhabditidae</taxon>
        <taxon>Heterorhabditis</taxon>
    </lineage>
</organism>
<accession>A0A1I7WPE3</accession>
<dbReference type="AlphaFoldDB" id="A0A1I7WPE3"/>
<feature type="compositionally biased region" description="Polar residues" evidence="1">
    <location>
        <begin position="25"/>
        <end position="37"/>
    </location>
</feature>
<proteinExistence type="predicted"/>
<dbReference type="Proteomes" id="UP000095283">
    <property type="component" value="Unplaced"/>
</dbReference>
<name>A0A1I7WPE3_HETBA</name>
<feature type="compositionally biased region" description="Basic and acidic residues" evidence="1">
    <location>
        <begin position="1"/>
        <end position="24"/>
    </location>
</feature>
<dbReference type="WBParaSite" id="Hba_07015">
    <property type="protein sequence ID" value="Hba_07015"/>
    <property type="gene ID" value="Hba_07015"/>
</dbReference>
<protein>
    <submittedName>
        <fullName evidence="3">C2H2-type domain-containing protein</fullName>
    </submittedName>
</protein>
<evidence type="ECO:0000313" key="2">
    <source>
        <dbReference type="Proteomes" id="UP000095283"/>
    </source>
</evidence>
<keyword evidence="2" id="KW-1185">Reference proteome</keyword>
<reference evidence="3" key="1">
    <citation type="submission" date="2016-11" db="UniProtKB">
        <authorList>
            <consortium name="WormBaseParasite"/>
        </authorList>
    </citation>
    <scope>IDENTIFICATION</scope>
</reference>
<sequence length="157" mass="18216">MPTREEEEKPRIFSCDSDRTETEGQRSTSSIEMNSSAIRRPEPVTPNNSPLSYKCAQCLFEQDGLSLMLNHLRSIHNVYPYECRCGASFENIDIALNHSNSQSTCTSNDLVVNITPIYNKKKVRYLFSIFFKIRVKSFQIYLYRIFSCIFLNTSIFQ</sequence>
<evidence type="ECO:0000313" key="3">
    <source>
        <dbReference type="WBParaSite" id="Hba_07015"/>
    </source>
</evidence>